<gene>
    <name evidence="1" type="ORF">CEXT_803801</name>
</gene>
<keyword evidence="2" id="KW-1185">Reference proteome</keyword>
<evidence type="ECO:0000313" key="2">
    <source>
        <dbReference type="Proteomes" id="UP001054945"/>
    </source>
</evidence>
<feature type="non-terminal residue" evidence="1">
    <location>
        <position position="66"/>
    </location>
</feature>
<dbReference type="EMBL" id="BPLR01018587">
    <property type="protein sequence ID" value="GIZ00776.1"/>
    <property type="molecule type" value="Genomic_DNA"/>
</dbReference>
<name>A0AAV4Y2Z9_CAEEX</name>
<comment type="caution">
    <text evidence="1">The sequence shown here is derived from an EMBL/GenBank/DDBJ whole genome shotgun (WGS) entry which is preliminary data.</text>
</comment>
<sequence>MLLFRMPGLSASWNLQVVQNFECVKLGPLGAPSSSCARGRLTSGCRKESNEGGFLREPCLQVKGDD</sequence>
<evidence type="ECO:0000313" key="1">
    <source>
        <dbReference type="EMBL" id="GIZ00776.1"/>
    </source>
</evidence>
<reference evidence="1 2" key="1">
    <citation type="submission" date="2021-06" db="EMBL/GenBank/DDBJ databases">
        <title>Caerostris extrusa draft genome.</title>
        <authorList>
            <person name="Kono N."/>
            <person name="Arakawa K."/>
        </authorList>
    </citation>
    <scope>NUCLEOTIDE SEQUENCE [LARGE SCALE GENOMIC DNA]</scope>
</reference>
<dbReference type="AlphaFoldDB" id="A0AAV4Y2Z9"/>
<dbReference type="Proteomes" id="UP001054945">
    <property type="component" value="Unassembled WGS sequence"/>
</dbReference>
<accession>A0AAV4Y2Z9</accession>
<organism evidence="1 2">
    <name type="scientific">Caerostris extrusa</name>
    <name type="common">Bark spider</name>
    <name type="synonym">Caerostris bankana</name>
    <dbReference type="NCBI Taxonomy" id="172846"/>
    <lineage>
        <taxon>Eukaryota</taxon>
        <taxon>Metazoa</taxon>
        <taxon>Ecdysozoa</taxon>
        <taxon>Arthropoda</taxon>
        <taxon>Chelicerata</taxon>
        <taxon>Arachnida</taxon>
        <taxon>Araneae</taxon>
        <taxon>Araneomorphae</taxon>
        <taxon>Entelegynae</taxon>
        <taxon>Araneoidea</taxon>
        <taxon>Araneidae</taxon>
        <taxon>Caerostris</taxon>
    </lineage>
</organism>
<proteinExistence type="predicted"/>
<protein>
    <submittedName>
        <fullName evidence="1">Uncharacterized protein</fullName>
    </submittedName>
</protein>